<evidence type="ECO:0000259" key="7">
    <source>
        <dbReference type="PROSITE" id="PS50157"/>
    </source>
</evidence>
<evidence type="ECO:0000256" key="4">
    <source>
        <dbReference type="ARBA" id="ARBA00022833"/>
    </source>
</evidence>
<dbReference type="PROSITE" id="PS50157">
    <property type="entry name" value="ZINC_FINGER_C2H2_2"/>
    <property type="match status" value="4"/>
</dbReference>
<feature type="domain" description="C2H2-type" evidence="7">
    <location>
        <begin position="23"/>
        <end position="50"/>
    </location>
</feature>
<evidence type="ECO:0000256" key="1">
    <source>
        <dbReference type="ARBA" id="ARBA00022723"/>
    </source>
</evidence>
<organism evidence="8 9">
    <name type="scientific">Ranitomeya imitator</name>
    <name type="common">mimic poison frog</name>
    <dbReference type="NCBI Taxonomy" id="111125"/>
    <lineage>
        <taxon>Eukaryota</taxon>
        <taxon>Metazoa</taxon>
        <taxon>Chordata</taxon>
        <taxon>Craniata</taxon>
        <taxon>Vertebrata</taxon>
        <taxon>Euteleostomi</taxon>
        <taxon>Amphibia</taxon>
        <taxon>Batrachia</taxon>
        <taxon>Anura</taxon>
        <taxon>Neobatrachia</taxon>
        <taxon>Hyloidea</taxon>
        <taxon>Dendrobatidae</taxon>
        <taxon>Dendrobatinae</taxon>
        <taxon>Ranitomeya</taxon>
    </lineage>
</organism>
<gene>
    <name evidence="8" type="ORF">RIMI_LOCUS4527539</name>
</gene>
<name>A0ABN9L3K2_9NEOB</name>
<sequence length="298" mass="34144">MAYRTPADLLRHTRSVHDLEKPFQCCYCDYASVEATRMKIHIRSHTGERPFTCTLCSFASTDAFKLKRHIRTHTGEKPYVCSFCQATFTQRNSMKMHILRKHTENVPKEHCPICNAALFGKNDVQVHIRKQHSYLETPLKCRFCQETFHERYIFRQHQQSHRNKRQENRAGKARDRKGDASMDEQDAETAAKENCLTWNILPGSEETQMFVSLDGNEQPRTVTELHSIPMQAEDGSIVQALVVQSTEQLDTAELHAQVFELQDLGDVLQPLMEQHSTSDSIVIAVNGTLDQSILAEAE</sequence>
<dbReference type="InterPro" id="IPR036236">
    <property type="entry name" value="Znf_C2H2_sf"/>
</dbReference>
<feature type="region of interest" description="Disordered" evidence="6">
    <location>
        <begin position="155"/>
        <end position="188"/>
    </location>
</feature>
<dbReference type="Gene3D" id="3.30.160.60">
    <property type="entry name" value="Classic Zinc Finger"/>
    <property type="match status" value="4"/>
</dbReference>
<evidence type="ECO:0000256" key="5">
    <source>
        <dbReference type="PROSITE-ProRule" id="PRU00042"/>
    </source>
</evidence>
<keyword evidence="4" id="KW-0862">Zinc</keyword>
<proteinExistence type="predicted"/>
<keyword evidence="3 5" id="KW-0863">Zinc-finger</keyword>
<reference evidence="8" key="1">
    <citation type="submission" date="2023-07" db="EMBL/GenBank/DDBJ databases">
        <authorList>
            <person name="Stuckert A."/>
        </authorList>
    </citation>
    <scope>NUCLEOTIDE SEQUENCE</scope>
</reference>
<keyword evidence="9" id="KW-1185">Reference proteome</keyword>
<evidence type="ECO:0000313" key="8">
    <source>
        <dbReference type="EMBL" id="CAJ0930917.1"/>
    </source>
</evidence>
<keyword evidence="1" id="KW-0479">Metal-binding</keyword>
<dbReference type="PANTHER" id="PTHR24379">
    <property type="entry name" value="KRAB AND ZINC FINGER DOMAIN-CONTAINING"/>
    <property type="match status" value="1"/>
</dbReference>
<feature type="domain" description="C2H2-type" evidence="7">
    <location>
        <begin position="51"/>
        <end position="78"/>
    </location>
</feature>
<feature type="domain" description="C2H2-type" evidence="7">
    <location>
        <begin position="79"/>
        <end position="107"/>
    </location>
</feature>
<dbReference type="PANTHER" id="PTHR24379:SF121">
    <property type="entry name" value="C2H2-TYPE DOMAIN-CONTAINING PROTEIN"/>
    <property type="match status" value="1"/>
</dbReference>
<evidence type="ECO:0000256" key="6">
    <source>
        <dbReference type="SAM" id="MobiDB-lite"/>
    </source>
</evidence>
<dbReference type="InterPro" id="IPR013087">
    <property type="entry name" value="Znf_C2H2_type"/>
</dbReference>
<feature type="domain" description="C2H2-type" evidence="7">
    <location>
        <begin position="139"/>
        <end position="166"/>
    </location>
</feature>
<evidence type="ECO:0000256" key="2">
    <source>
        <dbReference type="ARBA" id="ARBA00022737"/>
    </source>
</evidence>
<dbReference type="PROSITE" id="PS00028">
    <property type="entry name" value="ZINC_FINGER_C2H2_1"/>
    <property type="match status" value="3"/>
</dbReference>
<dbReference type="EMBL" id="CAUEEQ010007334">
    <property type="protein sequence ID" value="CAJ0930917.1"/>
    <property type="molecule type" value="Genomic_DNA"/>
</dbReference>
<dbReference type="Proteomes" id="UP001176940">
    <property type="component" value="Unassembled WGS sequence"/>
</dbReference>
<feature type="compositionally biased region" description="Basic and acidic residues" evidence="6">
    <location>
        <begin position="165"/>
        <end position="180"/>
    </location>
</feature>
<evidence type="ECO:0000256" key="3">
    <source>
        <dbReference type="ARBA" id="ARBA00022771"/>
    </source>
</evidence>
<keyword evidence="2" id="KW-0677">Repeat</keyword>
<accession>A0ABN9L3K2</accession>
<comment type="caution">
    <text evidence="8">The sequence shown here is derived from an EMBL/GenBank/DDBJ whole genome shotgun (WGS) entry which is preliminary data.</text>
</comment>
<dbReference type="Pfam" id="PF00096">
    <property type="entry name" value="zf-C2H2"/>
    <property type="match status" value="1"/>
</dbReference>
<feature type="non-terminal residue" evidence="8">
    <location>
        <position position="298"/>
    </location>
</feature>
<dbReference type="SUPFAM" id="SSF57667">
    <property type="entry name" value="beta-beta-alpha zinc fingers"/>
    <property type="match status" value="3"/>
</dbReference>
<dbReference type="SMART" id="SM00355">
    <property type="entry name" value="ZnF_C2H2"/>
    <property type="match status" value="5"/>
</dbReference>
<protein>
    <recommendedName>
        <fullName evidence="7">C2H2-type domain-containing protein</fullName>
    </recommendedName>
</protein>
<evidence type="ECO:0000313" key="9">
    <source>
        <dbReference type="Proteomes" id="UP001176940"/>
    </source>
</evidence>